<accession>A0A372DKJ2</accession>
<dbReference type="Gene3D" id="1.10.150.20">
    <property type="entry name" value="5' to 3' exonuclease, C-terminal subdomain"/>
    <property type="match status" value="1"/>
</dbReference>
<evidence type="ECO:0000256" key="3">
    <source>
        <dbReference type="ARBA" id="ARBA00023125"/>
    </source>
</evidence>
<dbReference type="InterPro" id="IPR038969">
    <property type="entry name" value="FEN"/>
</dbReference>
<keyword evidence="1" id="KW-0540">Nuclease</keyword>
<dbReference type="FunFam" id="1.10.150.20:FF:000003">
    <property type="entry name" value="DNA polymerase I"/>
    <property type="match status" value="1"/>
</dbReference>
<dbReference type="InterPro" id="IPR020046">
    <property type="entry name" value="5-3_exonucl_a-hlix_arch_N"/>
</dbReference>
<dbReference type="GO" id="GO:0003677">
    <property type="term" value="F:DNA binding"/>
    <property type="evidence" value="ECO:0007669"/>
    <property type="project" value="UniProtKB-KW"/>
</dbReference>
<dbReference type="SMART" id="SM00279">
    <property type="entry name" value="HhH2"/>
    <property type="match status" value="1"/>
</dbReference>
<evidence type="ECO:0000313" key="7">
    <source>
        <dbReference type="Proteomes" id="UP000262917"/>
    </source>
</evidence>
<dbReference type="GO" id="GO:0008409">
    <property type="term" value="F:5'-3' exonuclease activity"/>
    <property type="evidence" value="ECO:0007669"/>
    <property type="project" value="InterPro"/>
</dbReference>
<dbReference type="GO" id="GO:0033567">
    <property type="term" value="P:DNA replication, Okazaki fragment processing"/>
    <property type="evidence" value="ECO:0007669"/>
    <property type="project" value="InterPro"/>
</dbReference>
<dbReference type="InterPro" id="IPR020045">
    <property type="entry name" value="DNA_polI_H3TH"/>
</dbReference>
<dbReference type="CDD" id="cd09898">
    <property type="entry name" value="H3TH_53EXO"/>
    <property type="match status" value="1"/>
</dbReference>
<dbReference type="InterPro" id="IPR002421">
    <property type="entry name" value="5-3_exonuclease"/>
</dbReference>
<gene>
    <name evidence="6" type="ORF">D0Y53_10010</name>
</gene>
<evidence type="ECO:0000256" key="1">
    <source>
        <dbReference type="ARBA" id="ARBA00022722"/>
    </source>
</evidence>
<name>A0A372DKJ2_9GAMM</name>
<sequence>MADRLAGLRPGDPAPARPGGRGTHRRLHPHRHAQARHPRAHPPRSAATAQRLDPAAANGCGAARMSDGRARPTLYLVDASLYVFRAWHSMPDEFHDADGWPTNAVHGFARFLLELLERARPQHIAVAFDEALDSCFRNALYPAYKANREPAPEALKRQFGHCKTLCGALGLATLAHREYEADDLIGSALHRARARGHRGVIVSADKDLSQLLGADDEQWDFARGQRWGAAGVKARHGVDAHQIADYLALCGDAVDNIPGVPGIGAKTAAVLLAHFGSLDALLARIDEIPFLRFRGAAAAAPKLRAHREQALLCRQLSTIALDAPLDTPLDHDRDFTRAAADASGLRALCDTLGFGPLTRRRLHEAAGLDYATPQ</sequence>
<proteinExistence type="predicted"/>
<feature type="compositionally biased region" description="Basic residues" evidence="4">
    <location>
        <begin position="22"/>
        <end position="42"/>
    </location>
</feature>
<dbReference type="SUPFAM" id="SSF88723">
    <property type="entry name" value="PIN domain-like"/>
    <property type="match status" value="1"/>
</dbReference>
<evidence type="ECO:0000256" key="2">
    <source>
        <dbReference type="ARBA" id="ARBA00022801"/>
    </source>
</evidence>
<dbReference type="SUPFAM" id="SSF47807">
    <property type="entry name" value="5' to 3' exonuclease, C-terminal subdomain"/>
    <property type="match status" value="1"/>
</dbReference>
<dbReference type="PANTHER" id="PTHR42646">
    <property type="entry name" value="FLAP ENDONUCLEASE XNI"/>
    <property type="match status" value="1"/>
</dbReference>
<feature type="domain" description="5'-3' exonuclease" evidence="5">
    <location>
        <begin position="70"/>
        <end position="336"/>
    </location>
</feature>
<dbReference type="AlphaFoldDB" id="A0A372DKJ2"/>
<evidence type="ECO:0000313" key="6">
    <source>
        <dbReference type="EMBL" id="RFP59832.1"/>
    </source>
</evidence>
<dbReference type="InterPro" id="IPR008918">
    <property type="entry name" value="HhH2"/>
</dbReference>
<dbReference type="Pfam" id="PF02739">
    <property type="entry name" value="5_3_exonuc_N"/>
    <property type="match status" value="1"/>
</dbReference>
<dbReference type="InterPro" id="IPR036279">
    <property type="entry name" value="5-3_exonuclease_C_sf"/>
</dbReference>
<protein>
    <submittedName>
        <fullName evidence="6">Exodeoxyribonuclease IX</fullName>
    </submittedName>
</protein>
<dbReference type="SMART" id="SM00475">
    <property type="entry name" value="53EXOc"/>
    <property type="match status" value="1"/>
</dbReference>
<dbReference type="GO" id="GO:0017108">
    <property type="term" value="F:5'-flap endonuclease activity"/>
    <property type="evidence" value="ECO:0007669"/>
    <property type="project" value="InterPro"/>
</dbReference>
<dbReference type="Pfam" id="PF01367">
    <property type="entry name" value="5_3_exonuc"/>
    <property type="match status" value="1"/>
</dbReference>
<reference evidence="6 7" key="1">
    <citation type="submission" date="2018-08" db="EMBL/GenBank/DDBJ databases">
        <title>Lysobacter weifangensis sp. nov., a new member of the family 'Xanthomonadaceae', isolated from soil in a farmland.</title>
        <authorList>
            <person name="Zhao H."/>
        </authorList>
    </citation>
    <scope>NUCLEOTIDE SEQUENCE [LARGE SCALE GENOMIC DNA]</scope>
    <source>
        <strain evidence="6 7">WF-2</strain>
    </source>
</reference>
<dbReference type="InterPro" id="IPR029060">
    <property type="entry name" value="PIN-like_dom_sf"/>
</dbReference>
<evidence type="ECO:0000256" key="4">
    <source>
        <dbReference type="SAM" id="MobiDB-lite"/>
    </source>
</evidence>
<keyword evidence="3" id="KW-0238">DNA-binding</keyword>
<dbReference type="Proteomes" id="UP000262917">
    <property type="component" value="Unassembled WGS sequence"/>
</dbReference>
<feature type="region of interest" description="Disordered" evidence="4">
    <location>
        <begin position="1"/>
        <end position="65"/>
    </location>
</feature>
<comment type="caution">
    <text evidence="6">The sequence shown here is derived from an EMBL/GenBank/DDBJ whole genome shotgun (WGS) entry which is preliminary data.</text>
</comment>
<keyword evidence="7" id="KW-1185">Reference proteome</keyword>
<dbReference type="EMBL" id="QVPD01000010">
    <property type="protein sequence ID" value="RFP59832.1"/>
    <property type="molecule type" value="Genomic_DNA"/>
</dbReference>
<evidence type="ECO:0000259" key="5">
    <source>
        <dbReference type="SMART" id="SM00475"/>
    </source>
</evidence>
<dbReference type="PANTHER" id="PTHR42646:SF2">
    <property type="entry name" value="5'-3' EXONUCLEASE FAMILY PROTEIN"/>
    <property type="match status" value="1"/>
</dbReference>
<keyword evidence="2" id="KW-0378">Hydrolase</keyword>
<dbReference type="OrthoDB" id="9806424at2"/>
<dbReference type="Gene3D" id="3.40.50.1010">
    <property type="entry name" value="5'-nuclease"/>
    <property type="match status" value="1"/>
</dbReference>
<dbReference type="CDD" id="cd09859">
    <property type="entry name" value="PIN_53EXO"/>
    <property type="match status" value="1"/>
</dbReference>
<organism evidence="6 7">
    <name type="scientific">Cognatiluteimonas weifangensis</name>
    <dbReference type="NCBI Taxonomy" id="2303539"/>
    <lineage>
        <taxon>Bacteria</taxon>
        <taxon>Pseudomonadati</taxon>
        <taxon>Pseudomonadota</taxon>
        <taxon>Gammaproteobacteria</taxon>
        <taxon>Lysobacterales</taxon>
        <taxon>Lysobacteraceae</taxon>
        <taxon>Cognatiluteimonas</taxon>
    </lineage>
</organism>